<feature type="domain" description="Tyrosine-protein phosphatase" evidence="1">
    <location>
        <begin position="1"/>
        <end position="80"/>
    </location>
</feature>
<dbReference type="InterPro" id="IPR000242">
    <property type="entry name" value="PTP_cat"/>
</dbReference>
<dbReference type="PRINTS" id="PR00700">
    <property type="entry name" value="PRTYPHPHTASE"/>
</dbReference>
<dbReference type="InterPro" id="IPR029021">
    <property type="entry name" value="Prot-tyrosine_phosphatase-like"/>
</dbReference>
<proteinExistence type="predicted"/>
<dbReference type="SMART" id="SM00404">
    <property type="entry name" value="PTPc_motif"/>
    <property type="match status" value="1"/>
</dbReference>
<dbReference type="PROSITE" id="PS50055">
    <property type="entry name" value="TYR_PHOSPHATASE_PTP"/>
    <property type="match status" value="1"/>
</dbReference>
<organism evidence="3 4">
    <name type="scientific">Euphydryas editha</name>
    <name type="common">Edith's checkerspot</name>
    <dbReference type="NCBI Taxonomy" id="104508"/>
    <lineage>
        <taxon>Eukaryota</taxon>
        <taxon>Metazoa</taxon>
        <taxon>Ecdysozoa</taxon>
        <taxon>Arthropoda</taxon>
        <taxon>Hexapoda</taxon>
        <taxon>Insecta</taxon>
        <taxon>Pterygota</taxon>
        <taxon>Neoptera</taxon>
        <taxon>Endopterygota</taxon>
        <taxon>Lepidoptera</taxon>
        <taxon>Glossata</taxon>
        <taxon>Ditrysia</taxon>
        <taxon>Papilionoidea</taxon>
        <taxon>Nymphalidae</taxon>
        <taxon>Nymphalinae</taxon>
        <taxon>Euphydryas</taxon>
    </lineage>
</organism>
<dbReference type="GO" id="GO:0009653">
    <property type="term" value="P:anatomical structure morphogenesis"/>
    <property type="evidence" value="ECO:0007669"/>
    <property type="project" value="UniProtKB-ARBA"/>
</dbReference>
<dbReference type="EMBL" id="CAKOGL010000016">
    <property type="protein sequence ID" value="CAH2096441.1"/>
    <property type="molecule type" value="Genomic_DNA"/>
</dbReference>
<gene>
    <name evidence="3" type="ORF">EEDITHA_LOCUS11782</name>
</gene>
<accession>A0AAU9UEV4</accession>
<dbReference type="PROSITE" id="PS00383">
    <property type="entry name" value="TYR_PHOSPHATASE_1"/>
    <property type="match status" value="1"/>
</dbReference>
<dbReference type="Gene3D" id="3.90.190.10">
    <property type="entry name" value="Protein tyrosine phosphatase superfamily"/>
    <property type="match status" value="1"/>
</dbReference>
<dbReference type="InterPro" id="IPR000387">
    <property type="entry name" value="Tyr_Pase_dom"/>
</dbReference>
<keyword evidence="4" id="KW-1185">Reference proteome</keyword>
<evidence type="ECO:0000259" key="2">
    <source>
        <dbReference type="PROSITE" id="PS50056"/>
    </source>
</evidence>
<sequence length="90" mass="9917">MVEEVNGEDERVLDPPMIVHCSAGVGRTGALILAETALELLARRQPLYPLDLVRAMRTQRPMCIQNASQYKFVCESIQAAYALGLTDPSN</sequence>
<dbReference type="GO" id="GO:0004725">
    <property type="term" value="F:protein tyrosine phosphatase activity"/>
    <property type="evidence" value="ECO:0007669"/>
    <property type="project" value="InterPro"/>
</dbReference>
<evidence type="ECO:0000259" key="1">
    <source>
        <dbReference type="PROSITE" id="PS50055"/>
    </source>
</evidence>
<dbReference type="SUPFAM" id="SSF52799">
    <property type="entry name" value="(Phosphotyrosine protein) phosphatases II"/>
    <property type="match status" value="1"/>
</dbReference>
<comment type="caution">
    <text evidence="3">The sequence shown here is derived from an EMBL/GenBank/DDBJ whole genome shotgun (WGS) entry which is preliminary data.</text>
</comment>
<dbReference type="InterPro" id="IPR003595">
    <property type="entry name" value="Tyr_Pase_cat"/>
</dbReference>
<dbReference type="PROSITE" id="PS50056">
    <property type="entry name" value="TYR_PHOSPHATASE_2"/>
    <property type="match status" value="1"/>
</dbReference>
<dbReference type="PANTHER" id="PTHR45706">
    <property type="entry name" value="TYROSINE-PROTEIN PHOSPHATASE"/>
    <property type="match status" value="1"/>
</dbReference>
<dbReference type="InterPro" id="IPR016130">
    <property type="entry name" value="Tyr_Pase_AS"/>
</dbReference>
<evidence type="ECO:0000313" key="3">
    <source>
        <dbReference type="EMBL" id="CAH2096441.1"/>
    </source>
</evidence>
<feature type="domain" description="Tyrosine specific protein phosphatases" evidence="2">
    <location>
        <begin position="1"/>
        <end position="71"/>
    </location>
</feature>
<dbReference type="Pfam" id="PF00102">
    <property type="entry name" value="Y_phosphatase"/>
    <property type="match status" value="1"/>
</dbReference>
<evidence type="ECO:0000313" key="4">
    <source>
        <dbReference type="Proteomes" id="UP001153954"/>
    </source>
</evidence>
<protein>
    <submittedName>
        <fullName evidence="3">Uncharacterized protein</fullName>
    </submittedName>
</protein>
<reference evidence="3" key="1">
    <citation type="submission" date="2022-03" db="EMBL/GenBank/DDBJ databases">
        <authorList>
            <person name="Tunstrom K."/>
        </authorList>
    </citation>
    <scope>NUCLEOTIDE SEQUENCE</scope>
</reference>
<dbReference type="PANTHER" id="PTHR45706:SF4">
    <property type="entry name" value="TYROSINE-PROTEIN PHOSPHATASE"/>
    <property type="match status" value="1"/>
</dbReference>
<dbReference type="Proteomes" id="UP001153954">
    <property type="component" value="Unassembled WGS sequence"/>
</dbReference>
<dbReference type="GO" id="GO:0048666">
    <property type="term" value="P:neuron development"/>
    <property type="evidence" value="ECO:0007669"/>
    <property type="project" value="UniProtKB-ARBA"/>
</dbReference>
<dbReference type="AlphaFoldDB" id="A0AAU9UEV4"/>
<name>A0AAU9UEV4_EUPED</name>